<keyword evidence="1 2" id="KW-0732">Signal</keyword>
<feature type="signal peptide" evidence="2">
    <location>
        <begin position="1"/>
        <end position="21"/>
    </location>
</feature>
<evidence type="ECO:0000259" key="3">
    <source>
        <dbReference type="Pfam" id="PF00497"/>
    </source>
</evidence>
<dbReference type="AlphaFoldDB" id="A0A0P1GP29"/>
<dbReference type="Gene3D" id="3.40.190.10">
    <property type="entry name" value="Periplasmic binding protein-like II"/>
    <property type="match status" value="2"/>
</dbReference>
<dbReference type="InterPro" id="IPR001638">
    <property type="entry name" value="Solute-binding_3/MltF_N"/>
</dbReference>
<dbReference type="EMBL" id="CYSD01000020">
    <property type="protein sequence ID" value="CUH77581.1"/>
    <property type="molecule type" value="Genomic_DNA"/>
</dbReference>
<accession>A0A0P1GP29</accession>
<evidence type="ECO:0000313" key="4">
    <source>
        <dbReference type="EMBL" id="CUH77581.1"/>
    </source>
</evidence>
<protein>
    <submittedName>
        <fullName evidence="4">Lysine-arginine-ornithine-binding periplasmic protein</fullName>
    </submittedName>
</protein>
<keyword evidence="5" id="KW-1185">Reference proteome</keyword>
<feature type="chain" id="PRO_5006063629" evidence="2">
    <location>
        <begin position="22"/>
        <end position="248"/>
    </location>
</feature>
<dbReference type="Pfam" id="PF00497">
    <property type="entry name" value="SBP_bac_3"/>
    <property type="match status" value="1"/>
</dbReference>
<dbReference type="STRING" id="928856.SAMN04488049_111105"/>
<sequence length="248" mass="27721">MRKIRLVIALSVAPFVIPFWAAAEGVTVLTGNDYPPFADETLPEGGLATEVVRRAFLQMSEPVEILFRPWERGMVETQAGKYLATFPWSYNAEREKTLAYSEPLYTFSQYFFTRAEAPFRGITEADLQGARLCLALSYNTSGLEQLVEAGVITLVRPQTLSNCFQMIAANRADVVRVNDRIGWTTVDNLGLERSAFRMIEEPVRTSVQHVLFSRAHPETERLLAGFNAALEALKASGAIDEVMSKHLK</sequence>
<dbReference type="OrthoDB" id="8477926at2"/>
<evidence type="ECO:0000313" key="5">
    <source>
        <dbReference type="Proteomes" id="UP000052022"/>
    </source>
</evidence>
<dbReference type="PANTHER" id="PTHR35936">
    <property type="entry name" value="MEMBRANE-BOUND LYTIC MUREIN TRANSGLYCOSYLASE F"/>
    <property type="match status" value="1"/>
</dbReference>
<organism evidence="4 5">
    <name type="scientific">Tritonibacter multivorans</name>
    <dbReference type="NCBI Taxonomy" id="928856"/>
    <lineage>
        <taxon>Bacteria</taxon>
        <taxon>Pseudomonadati</taxon>
        <taxon>Pseudomonadota</taxon>
        <taxon>Alphaproteobacteria</taxon>
        <taxon>Rhodobacterales</taxon>
        <taxon>Paracoccaceae</taxon>
        <taxon>Tritonibacter</taxon>
    </lineage>
</organism>
<reference evidence="4 5" key="1">
    <citation type="submission" date="2015-09" db="EMBL/GenBank/DDBJ databases">
        <authorList>
            <consortium name="Swine Surveillance"/>
        </authorList>
    </citation>
    <scope>NUCLEOTIDE SEQUENCE [LARGE SCALE GENOMIC DNA]</scope>
    <source>
        <strain evidence="4 5">CECT 7557</strain>
    </source>
</reference>
<evidence type="ECO:0000256" key="2">
    <source>
        <dbReference type="SAM" id="SignalP"/>
    </source>
</evidence>
<gene>
    <name evidence="4" type="ORF">TRM7557_01445</name>
</gene>
<name>A0A0P1GP29_9RHOB</name>
<dbReference type="PANTHER" id="PTHR35936:SF25">
    <property type="entry name" value="ABC TRANSPORTER SUBSTRATE-BINDING PROTEIN"/>
    <property type="match status" value="1"/>
</dbReference>
<dbReference type="Proteomes" id="UP000052022">
    <property type="component" value="Unassembled WGS sequence"/>
</dbReference>
<dbReference type="RefSeq" id="WP_058289538.1">
    <property type="nucleotide sequence ID" value="NZ_CYSD01000020.1"/>
</dbReference>
<evidence type="ECO:0000256" key="1">
    <source>
        <dbReference type="ARBA" id="ARBA00022729"/>
    </source>
</evidence>
<dbReference type="SUPFAM" id="SSF53850">
    <property type="entry name" value="Periplasmic binding protein-like II"/>
    <property type="match status" value="1"/>
</dbReference>
<feature type="domain" description="Solute-binding protein family 3/N-terminal" evidence="3">
    <location>
        <begin position="27"/>
        <end position="247"/>
    </location>
</feature>
<proteinExistence type="predicted"/>